<dbReference type="EMBL" id="MK552327">
    <property type="protein sequence ID" value="QBJ02640.1"/>
    <property type="molecule type" value="Genomic_DNA"/>
</dbReference>
<sequence>MEKQLIVRNTAAWRIWNLRFHVQIPTLAQYSAEYLRKNHVNISGDKQLDKLRLNQLVDVKQTCAGLAMIIAEGHSFAILNRWDCVQMYSDIQEHFRNWLDMTYGGYPSEAFPPIEDLRLLETVALEMHSEAQRLSPKDREHASRIFDGIARMNRRRNLAASDKQARERMQSGGQLRPYNSMVDQLEKYILG</sequence>
<keyword evidence="2" id="KW-1185">Reference proteome</keyword>
<protein>
    <submittedName>
        <fullName evidence="1">Uncharacterized protein</fullName>
    </submittedName>
</protein>
<evidence type="ECO:0000313" key="2">
    <source>
        <dbReference type="Proteomes" id="UP000294134"/>
    </source>
</evidence>
<evidence type="ECO:0000313" key="1">
    <source>
        <dbReference type="EMBL" id="QBJ02640.1"/>
    </source>
</evidence>
<gene>
    <name evidence="1" type="ORF">PSA21_112</name>
</gene>
<accession>A0A481W4G7</accession>
<reference evidence="1 2" key="1">
    <citation type="submission" date="2019-02" db="EMBL/GenBank/DDBJ databases">
        <authorList>
            <person name="Frampton R.A."/>
            <person name="Wojtus J.K."/>
            <person name="Fineran P.C."/>
            <person name="Hendrickson H.L."/>
        </authorList>
    </citation>
    <scope>NUCLEOTIDE SEQUENCE [LARGE SCALE GENOMIC DNA]</scope>
</reference>
<proteinExistence type="predicted"/>
<name>A0A481W4G7_9CAUD</name>
<dbReference type="Proteomes" id="UP000294134">
    <property type="component" value="Segment"/>
</dbReference>
<organism evidence="1 2">
    <name type="scientific">Pseudomonas phage Psa21</name>
    <dbReference type="NCBI Taxonomy" id="2530023"/>
    <lineage>
        <taxon>Viruses</taxon>
        <taxon>Duplodnaviria</taxon>
        <taxon>Heunggongvirae</taxon>
        <taxon>Uroviricota</taxon>
        <taxon>Caudoviricetes</taxon>
        <taxon>Chimalliviridae</taxon>
        <taxon>Tepukevirus</taxon>
        <taxon>Tepukevirus Psa21</taxon>
    </lineage>
</organism>